<sequence>MDTILVFSLLFIYYSLSPKGNYVSLCLCGTTMFMTNLDGLNLVQGLFPFLSPESEKAVAKGELSRNHTVTTLQCSGLHSSIQVNLLYSERMYSVFTNKTNVKYTLQSLKVITDPDESVSTAHRYYQWGTCCLLYSSTSERMIFFSFLITGMGEDRLLRLTRRQSIYVKAVIICVLLPCALAFIVFVIFEVPFPVSLLSTIAPYDNLQRVFLSTAKYDLSLFHYYNKTCRVLSLRNPKDSDPKVNSVRSCL</sequence>
<dbReference type="Pfam" id="PF15829">
    <property type="entry name" value="DUF4711"/>
    <property type="match status" value="1"/>
</dbReference>
<keyword evidence="1" id="KW-1133">Transmembrane helix</keyword>
<evidence type="ECO:0000256" key="1">
    <source>
        <dbReference type="SAM" id="Phobius"/>
    </source>
</evidence>
<keyword evidence="1" id="KW-0812">Transmembrane</keyword>
<keyword evidence="3" id="KW-1185">Reference proteome</keyword>
<keyword evidence="1" id="KW-0472">Membrane</keyword>
<feature type="transmembrane region" description="Helical" evidence="1">
    <location>
        <begin position="165"/>
        <end position="188"/>
    </location>
</feature>
<evidence type="ECO:0000313" key="2">
    <source>
        <dbReference type="Ensembl" id="ENSCABP00000021579.1"/>
    </source>
</evidence>
<dbReference type="InterPro" id="IPR031668">
    <property type="entry name" value="DUF4711"/>
</dbReference>
<name>A0A8C0HDW5_CHEAB</name>
<protein>
    <submittedName>
        <fullName evidence="2">Uncharacterized protein</fullName>
    </submittedName>
</protein>
<accession>A0A8C0HDW5</accession>
<evidence type="ECO:0000313" key="3">
    <source>
        <dbReference type="Proteomes" id="UP000694404"/>
    </source>
</evidence>
<organism evidence="2 3">
    <name type="scientific">Chelonoidis abingdonii</name>
    <name type="common">Abingdon island giant tortoise</name>
    <name type="synonym">Testudo abingdonii</name>
    <dbReference type="NCBI Taxonomy" id="106734"/>
    <lineage>
        <taxon>Eukaryota</taxon>
        <taxon>Metazoa</taxon>
        <taxon>Chordata</taxon>
        <taxon>Craniata</taxon>
        <taxon>Vertebrata</taxon>
        <taxon>Euteleostomi</taxon>
        <taxon>Archelosauria</taxon>
        <taxon>Testudinata</taxon>
        <taxon>Testudines</taxon>
        <taxon>Cryptodira</taxon>
        <taxon>Durocryptodira</taxon>
        <taxon>Testudinoidea</taxon>
        <taxon>Testudinidae</taxon>
        <taxon>Chelonoidis</taxon>
    </lineage>
</organism>
<reference evidence="2" key="1">
    <citation type="submission" date="2025-08" db="UniProtKB">
        <authorList>
            <consortium name="Ensembl"/>
        </authorList>
    </citation>
    <scope>IDENTIFICATION</scope>
</reference>
<reference evidence="2" key="2">
    <citation type="submission" date="2025-09" db="UniProtKB">
        <authorList>
            <consortium name="Ensembl"/>
        </authorList>
    </citation>
    <scope>IDENTIFICATION</scope>
</reference>
<dbReference type="Ensembl" id="ENSCABT00000023638.1">
    <property type="protein sequence ID" value="ENSCABP00000021579.1"/>
    <property type="gene ID" value="ENSCABG00000015897.1"/>
</dbReference>
<dbReference type="PANTHER" id="PTHR36870">
    <property type="entry name" value="C17ORF78 ISOFORM 2"/>
    <property type="match status" value="1"/>
</dbReference>
<dbReference type="Proteomes" id="UP000694404">
    <property type="component" value="Unplaced"/>
</dbReference>
<dbReference type="AlphaFoldDB" id="A0A8C0HDW5"/>
<proteinExistence type="predicted"/>
<dbReference type="PANTHER" id="PTHR36870:SF1">
    <property type="entry name" value="CHROMOSOME 17 C17ORF78 HOMOLOG"/>
    <property type="match status" value="1"/>
</dbReference>